<evidence type="ECO:0000256" key="4">
    <source>
        <dbReference type="ARBA" id="ARBA00022679"/>
    </source>
</evidence>
<name>A0AAV7PAB9_PLEWA</name>
<dbReference type="InterPro" id="IPR000863">
    <property type="entry name" value="Sulfotransferase_dom"/>
</dbReference>
<proteinExistence type="inferred from homology"/>
<evidence type="ECO:0000256" key="2">
    <source>
        <dbReference type="ARBA" id="ARBA00005771"/>
    </source>
</evidence>
<dbReference type="Gene3D" id="3.40.50.300">
    <property type="entry name" value="P-loop containing nucleotide triphosphate hydrolases"/>
    <property type="match status" value="1"/>
</dbReference>
<dbReference type="Proteomes" id="UP001066276">
    <property type="component" value="Chromosome 7"/>
</dbReference>
<evidence type="ECO:0000259" key="6">
    <source>
        <dbReference type="Pfam" id="PF00685"/>
    </source>
</evidence>
<dbReference type="GO" id="GO:0005737">
    <property type="term" value="C:cytoplasm"/>
    <property type="evidence" value="ECO:0007669"/>
    <property type="project" value="UniProtKB-SubCell"/>
</dbReference>
<keyword evidence="4 5" id="KW-0808">Transferase</keyword>
<comment type="caution">
    <text evidence="7">The sequence shown here is derived from an EMBL/GenBank/DDBJ whole genome shotgun (WGS) entry which is preliminary data.</text>
</comment>
<dbReference type="PANTHER" id="PTHR11783">
    <property type="entry name" value="SULFOTRANSFERASE SULT"/>
    <property type="match status" value="1"/>
</dbReference>
<accession>A0AAV7PAB9</accession>
<comment type="similarity">
    <text evidence="2 5">Belongs to the sulfotransferase 1 family.</text>
</comment>
<keyword evidence="3" id="KW-0963">Cytoplasm</keyword>
<comment type="subcellular location">
    <subcellularLocation>
        <location evidence="1">Cytoplasm</location>
    </subcellularLocation>
</comment>
<organism evidence="7 8">
    <name type="scientific">Pleurodeles waltl</name>
    <name type="common">Iberian ribbed newt</name>
    <dbReference type="NCBI Taxonomy" id="8319"/>
    <lineage>
        <taxon>Eukaryota</taxon>
        <taxon>Metazoa</taxon>
        <taxon>Chordata</taxon>
        <taxon>Craniata</taxon>
        <taxon>Vertebrata</taxon>
        <taxon>Euteleostomi</taxon>
        <taxon>Amphibia</taxon>
        <taxon>Batrachia</taxon>
        <taxon>Caudata</taxon>
        <taxon>Salamandroidea</taxon>
        <taxon>Salamandridae</taxon>
        <taxon>Pleurodelinae</taxon>
        <taxon>Pleurodeles</taxon>
    </lineage>
</organism>
<dbReference type="Pfam" id="PF00685">
    <property type="entry name" value="Sulfotransfer_1"/>
    <property type="match status" value="1"/>
</dbReference>
<dbReference type="InterPro" id="IPR027417">
    <property type="entry name" value="P-loop_NTPase"/>
</dbReference>
<protein>
    <recommendedName>
        <fullName evidence="5">Sulfotransferase</fullName>
        <ecNumber evidence="5">2.8.2.-</ecNumber>
    </recommendedName>
</protein>
<gene>
    <name evidence="7" type="ORF">NDU88_003704</name>
</gene>
<reference evidence="7" key="1">
    <citation type="journal article" date="2022" name="bioRxiv">
        <title>Sequencing and chromosome-scale assembly of the giantPleurodeles waltlgenome.</title>
        <authorList>
            <person name="Brown T."/>
            <person name="Elewa A."/>
            <person name="Iarovenko S."/>
            <person name="Subramanian E."/>
            <person name="Araus A.J."/>
            <person name="Petzold A."/>
            <person name="Susuki M."/>
            <person name="Suzuki K.-i.T."/>
            <person name="Hayashi T."/>
            <person name="Toyoda A."/>
            <person name="Oliveira C."/>
            <person name="Osipova E."/>
            <person name="Leigh N.D."/>
            <person name="Simon A."/>
            <person name="Yun M.H."/>
        </authorList>
    </citation>
    <scope>NUCLEOTIDE SEQUENCE</scope>
    <source>
        <strain evidence="7">20211129_DDA</strain>
        <tissue evidence="7">Liver</tissue>
    </source>
</reference>
<dbReference type="EC" id="2.8.2.-" evidence="5"/>
<evidence type="ECO:0000256" key="1">
    <source>
        <dbReference type="ARBA" id="ARBA00004496"/>
    </source>
</evidence>
<evidence type="ECO:0000313" key="8">
    <source>
        <dbReference type="Proteomes" id="UP001066276"/>
    </source>
</evidence>
<dbReference type="GO" id="GO:0008146">
    <property type="term" value="F:sulfotransferase activity"/>
    <property type="evidence" value="ECO:0007669"/>
    <property type="project" value="InterPro"/>
</dbReference>
<evidence type="ECO:0000256" key="3">
    <source>
        <dbReference type="ARBA" id="ARBA00022490"/>
    </source>
</evidence>
<dbReference type="AlphaFoldDB" id="A0AAV7PAB9"/>
<sequence>MARQGSFQPYDLAVAEDCIRQGHGAPSWDYPYMQECLAMWETYAEDKPTEVMRINMPDPGLRRNLITLPEQEMGAPTGHTGRAASCMAHKARQDWLKKTQLQQAKTVRVQSMVEQQDYYRREWQLIRGVPIVWAFAQNWERIDNFQARCDDIVIATYPKAGTTWMSEIVDMILHAGNDEQCGRDFIYNKVPMLEFWAPNVLAPGTKTLEETPSPRVIKTHLPVSLLPKSFWEKKSKVVYVARNAKDLAVSYYHFDRMNQLHPEPGTWAEYLEKYVAGKVGYGSWYDHVNSWWEKTKDHPVLYIFYEDMKEDPKREIRKVAQFLGKDLGENVLENIVNKTSFEVMKDNPRTNYVTNTAPFFQTDISPFMRKGVAGDWKNHFTVAQNERFDEDYGRKMAGSPLCFRTEDHQPERMIHKPFRATQQPVTQNLKPSGFKDLLLVLNVRRKREVHQVYVPRPQGQTSVGH</sequence>
<dbReference type="FunFam" id="3.40.50.300:FF:000433">
    <property type="entry name" value="Estrogen sulfotransferase"/>
    <property type="match status" value="1"/>
</dbReference>
<evidence type="ECO:0000313" key="7">
    <source>
        <dbReference type="EMBL" id="KAJ1125271.1"/>
    </source>
</evidence>
<evidence type="ECO:0000256" key="5">
    <source>
        <dbReference type="RuleBase" id="RU361155"/>
    </source>
</evidence>
<keyword evidence="8" id="KW-1185">Reference proteome</keyword>
<feature type="domain" description="Sulfotransferase" evidence="6">
    <location>
        <begin position="150"/>
        <end position="399"/>
    </location>
</feature>
<dbReference type="SUPFAM" id="SSF52540">
    <property type="entry name" value="P-loop containing nucleoside triphosphate hydrolases"/>
    <property type="match status" value="1"/>
</dbReference>
<dbReference type="EMBL" id="JANPWB010000011">
    <property type="protein sequence ID" value="KAJ1125271.1"/>
    <property type="molecule type" value="Genomic_DNA"/>
</dbReference>